<evidence type="ECO:0000256" key="4">
    <source>
        <dbReference type="ARBA" id="ARBA00022490"/>
    </source>
</evidence>
<dbReference type="Proteomes" id="UP000043763">
    <property type="component" value="Unassembled WGS sequence"/>
</dbReference>
<keyword evidence="5" id="KW-0819">tRNA processing</keyword>
<proteinExistence type="inferred from homology"/>
<dbReference type="SUPFAM" id="SSF52540">
    <property type="entry name" value="P-loop containing nucleoside triphosphate hydrolases"/>
    <property type="match status" value="1"/>
</dbReference>
<keyword evidence="4" id="KW-0963">Cytoplasm</keyword>
<sequence>MILTLTNMKKEIIKEEKNISLEYIEKVAKFFKDILKDGDIVIMEGNLGFGKTTFVRILSRLMESEDIVSSPSFTLINEYDIILNGEESILRHVDLYRLEKEEELDDIGFKDKIRENGITMIEWGSKFKDYFEAPYYLFEIEMYEENNRLYRISLIS</sequence>
<dbReference type="PANTHER" id="PTHR33540:SF2">
    <property type="entry name" value="TRNA THREONYLCARBAMOYLADENOSINE BIOSYNTHESIS PROTEIN TSAE"/>
    <property type="match status" value="1"/>
</dbReference>
<keyword evidence="9" id="KW-0460">Magnesium</keyword>
<dbReference type="Gene3D" id="3.40.50.300">
    <property type="entry name" value="P-loop containing nucleotide triphosphate hydrolases"/>
    <property type="match status" value="1"/>
</dbReference>
<comment type="similarity">
    <text evidence="2">Belongs to the TsaE family.</text>
</comment>
<dbReference type="AlphaFoldDB" id="A0A0G4K6T5"/>
<keyword evidence="6" id="KW-0479">Metal-binding</keyword>
<dbReference type="NCBIfam" id="TIGR00150">
    <property type="entry name" value="T6A_YjeE"/>
    <property type="match status" value="1"/>
</dbReference>
<evidence type="ECO:0000256" key="7">
    <source>
        <dbReference type="ARBA" id="ARBA00022741"/>
    </source>
</evidence>
<dbReference type="GO" id="GO:0005524">
    <property type="term" value="F:ATP binding"/>
    <property type="evidence" value="ECO:0007669"/>
    <property type="project" value="UniProtKB-KW"/>
</dbReference>
<reference evidence="12" key="1">
    <citation type="submission" date="2015-04" db="EMBL/GenBank/DDBJ databases">
        <authorList>
            <person name="Mushtaq Mamoona"/>
        </authorList>
    </citation>
    <scope>NUCLEOTIDE SEQUENCE [LARGE SCALE GENOMIC DNA]</scope>
    <source>
        <strain evidence="12">AN4859/03</strain>
    </source>
</reference>
<dbReference type="PANTHER" id="PTHR33540">
    <property type="entry name" value="TRNA THREONYLCARBAMOYLADENOSINE BIOSYNTHESIS PROTEIN TSAE"/>
    <property type="match status" value="1"/>
</dbReference>
<evidence type="ECO:0000256" key="8">
    <source>
        <dbReference type="ARBA" id="ARBA00022840"/>
    </source>
</evidence>
<evidence type="ECO:0000313" key="12">
    <source>
        <dbReference type="Proteomes" id="UP000043763"/>
    </source>
</evidence>
<dbReference type="GO" id="GO:0002949">
    <property type="term" value="P:tRNA threonylcarbamoyladenosine modification"/>
    <property type="evidence" value="ECO:0007669"/>
    <property type="project" value="InterPro"/>
</dbReference>
<comment type="subcellular location">
    <subcellularLocation>
        <location evidence="1">Cytoplasm</location>
    </subcellularLocation>
</comment>
<evidence type="ECO:0000256" key="10">
    <source>
        <dbReference type="ARBA" id="ARBA00032441"/>
    </source>
</evidence>
<protein>
    <recommendedName>
        <fullName evidence="3">tRNA threonylcarbamoyladenosine biosynthesis protein TsaE</fullName>
    </recommendedName>
    <alternativeName>
        <fullName evidence="10">t(6)A37 threonylcarbamoyladenosine biosynthesis protein TsaE</fullName>
    </alternativeName>
</protein>
<evidence type="ECO:0000256" key="1">
    <source>
        <dbReference type="ARBA" id="ARBA00004496"/>
    </source>
</evidence>
<evidence type="ECO:0000313" key="11">
    <source>
        <dbReference type="EMBL" id="CRF33245.1"/>
    </source>
</evidence>
<evidence type="ECO:0000256" key="5">
    <source>
        <dbReference type="ARBA" id="ARBA00022694"/>
    </source>
</evidence>
<gene>
    <name evidence="11" type="ORF">BRSU_1320</name>
</gene>
<accession>A0A0G4K6T5</accession>
<dbReference type="GO" id="GO:0005737">
    <property type="term" value="C:cytoplasm"/>
    <property type="evidence" value="ECO:0007669"/>
    <property type="project" value="UniProtKB-SubCell"/>
</dbReference>
<keyword evidence="7" id="KW-0547">Nucleotide-binding</keyword>
<evidence type="ECO:0000256" key="6">
    <source>
        <dbReference type="ARBA" id="ARBA00022723"/>
    </source>
</evidence>
<dbReference type="GO" id="GO:0046872">
    <property type="term" value="F:metal ion binding"/>
    <property type="evidence" value="ECO:0007669"/>
    <property type="project" value="UniProtKB-KW"/>
</dbReference>
<evidence type="ECO:0000256" key="3">
    <source>
        <dbReference type="ARBA" id="ARBA00019010"/>
    </source>
</evidence>
<evidence type="ECO:0000256" key="2">
    <source>
        <dbReference type="ARBA" id="ARBA00007599"/>
    </source>
</evidence>
<dbReference type="InterPro" id="IPR003442">
    <property type="entry name" value="T6A_TsaE"/>
</dbReference>
<dbReference type="EMBL" id="CVLB01000001">
    <property type="protein sequence ID" value="CRF33245.1"/>
    <property type="molecule type" value="Genomic_DNA"/>
</dbReference>
<organism evidence="11 12">
    <name type="scientific">Brachyspira suanatina</name>
    <dbReference type="NCBI Taxonomy" id="381802"/>
    <lineage>
        <taxon>Bacteria</taxon>
        <taxon>Pseudomonadati</taxon>
        <taxon>Spirochaetota</taxon>
        <taxon>Spirochaetia</taxon>
        <taxon>Brachyspirales</taxon>
        <taxon>Brachyspiraceae</taxon>
        <taxon>Brachyspira</taxon>
    </lineage>
</organism>
<dbReference type="InterPro" id="IPR027417">
    <property type="entry name" value="P-loop_NTPase"/>
</dbReference>
<evidence type="ECO:0000256" key="9">
    <source>
        <dbReference type="ARBA" id="ARBA00022842"/>
    </source>
</evidence>
<keyword evidence="8" id="KW-0067">ATP-binding</keyword>
<dbReference type="Pfam" id="PF02367">
    <property type="entry name" value="TsaE"/>
    <property type="match status" value="1"/>
</dbReference>
<name>A0A0G4K6T5_9SPIR</name>
<keyword evidence="12" id="KW-1185">Reference proteome</keyword>